<sequence length="91" mass="9160">MLEAVNAGIEKNEIAALLGVTRQTVRMRLKSGNQQGTAGQSRDFPNGLPAGDGGEAGESPTSTGPRKQADGEPSPGTGTPESSGSEPSATH</sequence>
<name>A0A075VAJ0_9PSEU</name>
<dbReference type="AlphaFoldDB" id="A0A075VAJ0"/>
<feature type="compositionally biased region" description="Low complexity" evidence="1">
    <location>
        <begin position="71"/>
        <end position="91"/>
    </location>
</feature>
<evidence type="ECO:0000313" key="2">
    <source>
        <dbReference type="EMBL" id="AIG81356.1"/>
    </source>
</evidence>
<gene>
    <name evidence="2" type="ORF">AJAP_42950</name>
</gene>
<protein>
    <submittedName>
        <fullName evidence="2">Uncharacterized protein</fullName>
    </submittedName>
</protein>
<keyword evidence="2" id="KW-0614">Plasmid</keyword>
<keyword evidence="3" id="KW-1185">Reference proteome</keyword>
<dbReference type="KEGG" id="aja:AJAP_42950"/>
<feature type="compositionally biased region" description="Polar residues" evidence="1">
    <location>
        <begin position="31"/>
        <end position="40"/>
    </location>
</feature>
<evidence type="ECO:0000256" key="1">
    <source>
        <dbReference type="SAM" id="MobiDB-lite"/>
    </source>
</evidence>
<reference evidence="2 3" key="1">
    <citation type="journal article" date="2014" name="J. Biotechnol.">
        <title>Complete genome sequence of the actinobacterium Amycolatopsis japonica MG417-CF17(T) (=DSM 44213T) producing (S,S)-N,N'-ethylenediaminedisuccinic acid.</title>
        <authorList>
            <person name="Stegmann E."/>
            <person name="Albersmeier A."/>
            <person name="Spohn M."/>
            <person name="Gert H."/>
            <person name="Weber T."/>
            <person name="Wohlleben W."/>
            <person name="Kalinowski J."/>
            <person name="Ruckert C."/>
        </authorList>
    </citation>
    <scope>NUCLEOTIDE SEQUENCE [LARGE SCALE GENOMIC DNA]</scope>
    <source>
        <strain evidence="3">MG417-CF17 (DSM 44213)</strain>
        <plasmid evidence="2">pAmyja1</plasmid>
    </source>
</reference>
<proteinExistence type="predicted"/>
<feature type="region of interest" description="Disordered" evidence="1">
    <location>
        <begin position="28"/>
        <end position="91"/>
    </location>
</feature>
<dbReference type="Proteomes" id="UP000028492">
    <property type="component" value="Plasmid pAmyja1"/>
</dbReference>
<dbReference type="EMBL" id="CP008954">
    <property type="protein sequence ID" value="AIG81356.1"/>
    <property type="molecule type" value="Genomic_DNA"/>
</dbReference>
<dbReference type="HOGENOM" id="CLU_2420525_0_0_11"/>
<organism evidence="2 3">
    <name type="scientific">Amycolatopsis japonica</name>
    <dbReference type="NCBI Taxonomy" id="208439"/>
    <lineage>
        <taxon>Bacteria</taxon>
        <taxon>Bacillati</taxon>
        <taxon>Actinomycetota</taxon>
        <taxon>Actinomycetes</taxon>
        <taxon>Pseudonocardiales</taxon>
        <taxon>Pseudonocardiaceae</taxon>
        <taxon>Amycolatopsis</taxon>
        <taxon>Amycolatopsis japonica group</taxon>
    </lineage>
</organism>
<geneLocation type="plasmid" evidence="2 3">
    <name>pAmyja1</name>
</geneLocation>
<evidence type="ECO:0000313" key="3">
    <source>
        <dbReference type="Proteomes" id="UP000028492"/>
    </source>
</evidence>
<accession>A0A075VAJ0</accession>